<feature type="region of interest" description="Disordered" evidence="7">
    <location>
        <begin position="35"/>
        <end position="85"/>
    </location>
</feature>
<keyword evidence="10" id="KW-1185">Reference proteome</keyword>
<evidence type="ECO:0000313" key="9">
    <source>
        <dbReference type="EMBL" id="OEL11642.1"/>
    </source>
</evidence>
<dbReference type="EMBL" id="MKGI01000029">
    <property type="protein sequence ID" value="OEL11642.1"/>
    <property type="molecule type" value="Genomic_DNA"/>
</dbReference>
<dbReference type="Pfam" id="PF00545">
    <property type="entry name" value="Ribonuclease"/>
    <property type="match status" value="1"/>
</dbReference>
<reference evidence="9 10" key="1">
    <citation type="submission" date="2016-09" db="EMBL/GenBank/DDBJ databases">
        <authorList>
            <person name="Capua I."/>
            <person name="De Benedictis P."/>
            <person name="Joannis T."/>
            <person name="Lombin L.H."/>
            <person name="Cattoli G."/>
        </authorList>
    </citation>
    <scope>NUCLEOTIDE SEQUENCE [LARGE SCALE GENOMIC DNA]</scope>
    <source>
        <strain evidence="9 10">NRS-1</strain>
    </source>
</reference>
<evidence type="ECO:0000256" key="5">
    <source>
        <dbReference type="ARBA" id="ARBA00022722"/>
    </source>
</evidence>
<dbReference type="STRING" id="237258.SAMN04489756_11841"/>
<protein>
    <recommendedName>
        <fullName evidence="3">Ribonuclease</fullName>
    </recommendedName>
</protein>
<feature type="compositionally biased region" description="Basic and acidic residues" evidence="7">
    <location>
        <begin position="35"/>
        <end position="49"/>
    </location>
</feature>
<dbReference type="KEGG" id="cnr:EB819_08060"/>
<comment type="caution">
    <text evidence="9">The sequence shown here is derived from an EMBL/GenBank/DDBJ whole genome shotgun (WGS) entry which is preliminary data.</text>
</comment>
<evidence type="ECO:0000256" key="2">
    <source>
        <dbReference type="ARBA" id="ARBA00009006"/>
    </source>
</evidence>
<dbReference type="OrthoDB" id="9803442at2"/>
<dbReference type="Proteomes" id="UP000095601">
    <property type="component" value="Unassembled WGS sequence"/>
</dbReference>
<evidence type="ECO:0000256" key="6">
    <source>
        <dbReference type="ARBA" id="ARBA00022801"/>
    </source>
</evidence>
<evidence type="ECO:0000256" key="4">
    <source>
        <dbReference type="ARBA" id="ARBA00022525"/>
    </source>
</evidence>
<dbReference type="GO" id="GO:0016787">
    <property type="term" value="F:hydrolase activity"/>
    <property type="evidence" value="ECO:0007669"/>
    <property type="project" value="UniProtKB-KW"/>
</dbReference>
<evidence type="ECO:0000256" key="3">
    <source>
        <dbReference type="ARBA" id="ARBA00022214"/>
    </source>
</evidence>
<proteinExistence type="inferred from homology"/>
<keyword evidence="8" id="KW-1133">Transmembrane helix</keyword>
<name>A0A1E5UFG2_9FLAO</name>
<keyword evidence="5" id="KW-0540">Nuclease</keyword>
<keyword evidence="6 9" id="KW-0378">Hydrolase</keyword>
<keyword evidence="4" id="KW-0964">Secreted</keyword>
<dbReference type="GO" id="GO:0004521">
    <property type="term" value="F:RNA endonuclease activity"/>
    <property type="evidence" value="ECO:0007669"/>
    <property type="project" value="InterPro"/>
</dbReference>
<dbReference type="SUPFAM" id="SSF53933">
    <property type="entry name" value="Microbial ribonucleases"/>
    <property type="match status" value="1"/>
</dbReference>
<dbReference type="InterPro" id="IPR000026">
    <property type="entry name" value="N1-like"/>
</dbReference>
<dbReference type="InterPro" id="IPR016191">
    <property type="entry name" value="Ribonuclease/ribotoxin"/>
</dbReference>
<evidence type="ECO:0000256" key="1">
    <source>
        <dbReference type="ARBA" id="ARBA00004613"/>
    </source>
</evidence>
<dbReference type="GO" id="GO:0003723">
    <property type="term" value="F:RNA binding"/>
    <property type="evidence" value="ECO:0007669"/>
    <property type="project" value="InterPro"/>
</dbReference>
<evidence type="ECO:0000256" key="7">
    <source>
        <dbReference type="SAM" id="MobiDB-lite"/>
    </source>
</evidence>
<comment type="subcellular location">
    <subcellularLocation>
        <location evidence="1">Secreted</location>
    </subcellularLocation>
</comment>
<dbReference type="GO" id="GO:0005576">
    <property type="term" value="C:extracellular region"/>
    <property type="evidence" value="ECO:0007669"/>
    <property type="project" value="UniProtKB-SubCell"/>
</dbReference>
<feature type="compositionally biased region" description="Basic and acidic residues" evidence="7">
    <location>
        <begin position="59"/>
        <end position="74"/>
    </location>
</feature>
<dbReference type="PRINTS" id="PR00117">
    <property type="entry name" value="BARNASE"/>
</dbReference>
<keyword evidence="8" id="KW-0812">Transmembrane</keyword>
<evidence type="ECO:0000256" key="8">
    <source>
        <dbReference type="SAM" id="Phobius"/>
    </source>
</evidence>
<comment type="similarity">
    <text evidence="2">Belongs to the ribonuclease N1/T1 family.</text>
</comment>
<dbReference type="RefSeq" id="WP_069797799.1">
    <property type="nucleotide sequence ID" value="NZ_CP034157.1"/>
</dbReference>
<evidence type="ECO:0000313" key="10">
    <source>
        <dbReference type="Proteomes" id="UP000095601"/>
    </source>
</evidence>
<gene>
    <name evidence="9" type="ORF">BHF72_1909</name>
</gene>
<sequence length="193" mass="22323">MQNKKSLLYIFLAFVAGLLLMYLFNNYKIEKKDTSENSEISYRKSDNQKSESSYSYENNSKKNQDNFEERKSDFSDDNNASKNNIDELTNDELVVKYLKEHGELPDYYITKSEAKSMGWVPSKGNLCEVAPGKAIGGDIWTNRQKSLPTKSGRKYFEADLNYNCGNRNADRVVFSNDGLVFVTFDHYRSFEEK</sequence>
<dbReference type="Gene3D" id="3.10.450.30">
    <property type="entry name" value="Microbial ribonucleases"/>
    <property type="match status" value="1"/>
</dbReference>
<dbReference type="InterPro" id="IPR001887">
    <property type="entry name" value="Barnase"/>
</dbReference>
<organism evidence="9 10">
    <name type="scientific">Cloacibacterium normanense</name>
    <dbReference type="NCBI Taxonomy" id="237258"/>
    <lineage>
        <taxon>Bacteria</taxon>
        <taxon>Pseudomonadati</taxon>
        <taxon>Bacteroidota</taxon>
        <taxon>Flavobacteriia</taxon>
        <taxon>Flavobacteriales</taxon>
        <taxon>Weeksellaceae</taxon>
    </lineage>
</organism>
<accession>A0A1E5UFG2</accession>
<feature type="transmembrane region" description="Helical" evidence="8">
    <location>
        <begin position="6"/>
        <end position="24"/>
    </location>
</feature>
<keyword evidence="8" id="KW-0472">Membrane</keyword>
<dbReference type="AlphaFoldDB" id="A0A1E5UFG2"/>